<reference evidence="1" key="1">
    <citation type="submission" date="2016-10" db="EMBL/GenBank/DDBJ databases">
        <authorList>
            <person name="Benchimol M."/>
            <person name="Almeida L.G."/>
            <person name="Vasconcelos A.T."/>
            <person name="Perreira-Neves A."/>
            <person name="Rosa I.A."/>
            <person name="Tasca T."/>
            <person name="Bogo M.R."/>
            <person name="de Souza W."/>
        </authorList>
    </citation>
    <scope>NUCLEOTIDE SEQUENCE [LARGE SCALE GENOMIC DNA]</scope>
    <source>
        <strain evidence="1">K</strain>
    </source>
</reference>
<dbReference type="EMBL" id="MLAK01000217">
    <property type="protein sequence ID" value="OHT15508.1"/>
    <property type="molecule type" value="Genomic_DNA"/>
</dbReference>
<sequence>MGSKFFRLPYSGLKNVIILNNSPELIFTFNIGGKSLEVNRLIADFLSPKISKFHFVDPSINSFTFEIKKWSYHDSSMNRSQIKETTLIYENQIYHIMQQLILGDEIEIHKEDFDYYYFIAYSLENEELLKYLDEIYSFDFKIDNWIPFLHQHLMKSKFLSSNLLINSEFIDFLSEHFYEICSDLLREVEHQNISFEMIKYILSNDNLVILNEDQLLDFIISLTDFNHIKDRNHQNFYEFVEFEKLSENGIERFFSYFDYNELTNELWSKLKIFFHPNHSNLNVLITPRYPDNIILNKTFDLNQNINRFTGVIHYLTKECGGNVHDKNVVAVSSSSFHGLYSIAKNVVDLENKTNYYQSKNEKNSWICYDFKDKRIQPTYYSIRSRHDSNSHHLQTWSIEGFSEVISDWVELDYQTNVNCLKGINSEHTFEITKHKNKTFQKLRLFMKGENTNNCYFLTISALEFYGKLIQGKSQVSNHAYHINH</sequence>
<protein>
    <recommendedName>
        <fullName evidence="3">F5/8 type C domain-containing protein</fullName>
    </recommendedName>
</protein>
<dbReference type="VEuPathDB" id="TrichDB:TRFO_02828"/>
<dbReference type="AlphaFoldDB" id="A0A1J4L0N6"/>
<dbReference type="RefSeq" id="XP_068368644.1">
    <property type="nucleotide sequence ID" value="XM_068490929.1"/>
</dbReference>
<gene>
    <name evidence="1" type="ORF">TRFO_02828</name>
</gene>
<evidence type="ECO:0008006" key="3">
    <source>
        <dbReference type="Google" id="ProtNLM"/>
    </source>
</evidence>
<comment type="caution">
    <text evidence="1">The sequence shown here is derived from an EMBL/GenBank/DDBJ whole genome shotgun (WGS) entry which is preliminary data.</text>
</comment>
<organism evidence="1 2">
    <name type="scientific">Tritrichomonas foetus</name>
    <dbReference type="NCBI Taxonomy" id="1144522"/>
    <lineage>
        <taxon>Eukaryota</taxon>
        <taxon>Metamonada</taxon>
        <taxon>Parabasalia</taxon>
        <taxon>Tritrichomonadida</taxon>
        <taxon>Tritrichomonadidae</taxon>
        <taxon>Tritrichomonas</taxon>
    </lineage>
</organism>
<dbReference type="GeneID" id="94825633"/>
<dbReference type="Proteomes" id="UP000179807">
    <property type="component" value="Unassembled WGS sequence"/>
</dbReference>
<evidence type="ECO:0000313" key="1">
    <source>
        <dbReference type="EMBL" id="OHT15508.1"/>
    </source>
</evidence>
<evidence type="ECO:0000313" key="2">
    <source>
        <dbReference type="Proteomes" id="UP000179807"/>
    </source>
</evidence>
<keyword evidence="2" id="KW-1185">Reference proteome</keyword>
<accession>A0A1J4L0N6</accession>
<dbReference type="Gene3D" id="2.60.120.260">
    <property type="entry name" value="Galactose-binding domain-like"/>
    <property type="match status" value="1"/>
</dbReference>
<name>A0A1J4L0N6_9EUKA</name>
<proteinExistence type="predicted"/>